<keyword evidence="6 11" id="KW-0479">Metal-binding</keyword>
<evidence type="ECO:0000256" key="5">
    <source>
        <dbReference type="ARBA" id="ARBA00022679"/>
    </source>
</evidence>
<dbReference type="Proteomes" id="UP000054564">
    <property type="component" value="Unassembled WGS sequence"/>
</dbReference>
<evidence type="ECO:0000256" key="3">
    <source>
        <dbReference type="ARBA" id="ARBA00012656"/>
    </source>
</evidence>
<evidence type="ECO:0000256" key="11">
    <source>
        <dbReference type="RuleBase" id="RU365076"/>
    </source>
</evidence>
<keyword evidence="14" id="KW-1185">Reference proteome</keyword>
<dbReference type="GO" id="GO:0072657">
    <property type="term" value="P:protein localization to membrane"/>
    <property type="evidence" value="ECO:0007669"/>
    <property type="project" value="UniProtKB-ARBA"/>
</dbReference>
<dbReference type="GO" id="GO:0005968">
    <property type="term" value="C:Rab-protein geranylgeranyltransferase complex"/>
    <property type="evidence" value="ECO:0007669"/>
    <property type="project" value="UniProtKB-UniRule"/>
</dbReference>
<dbReference type="CDD" id="cd02894">
    <property type="entry name" value="GGTase-II"/>
    <property type="match status" value="1"/>
</dbReference>
<name>A0A0L0VZQ6_9BASI</name>
<dbReference type="STRING" id="1165861.A0A0L0VZQ6"/>
<keyword evidence="4 11" id="KW-0637">Prenyltransferase</keyword>
<dbReference type="Gene3D" id="1.50.10.20">
    <property type="match status" value="1"/>
</dbReference>
<dbReference type="SUPFAM" id="SSF48239">
    <property type="entry name" value="Terpenoid cyclases/Protein prenyltransferases"/>
    <property type="match status" value="1"/>
</dbReference>
<evidence type="ECO:0000313" key="13">
    <source>
        <dbReference type="EMBL" id="KNF04758.1"/>
    </source>
</evidence>
<comment type="cofactor">
    <cofactor evidence="11">
        <name>Zn(2+)</name>
        <dbReference type="ChEBI" id="CHEBI:29105"/>
    </cofactor>
    <text evidence="11">Binds 1 zinc ion per subunit.</text>
</comment>
<keyword evidence="8 11" id="KW-0862">Zinc</keyword>
<dbReference type="GO" id="GO:0004663">
    <property type="term" value="F:Rab geranylgeranyltransferase activity"/>
    <property type="evidence" value="ECO:0007669"/>
    <property type="project" value="UniProtKB-UniRule"/>
</dbReference>
<dbReference type="OrthoDB" id="5428259at2759"/>
<dbReference type="InterPro" id="IPR001330">
    <property type="entry name" value="Prenyltrans"/>
</dbReference>
<dbReference type="FunFam" id="1.50.10.20:FF:000012">
    <property type="entry name" value="Geranylgeranyl transferase type-2 subunit beta"/>
    <property type="match status" value="1"/>
</dbReference>
<dbReference type="PANTHER" id="PTHR11774">
    <property type="entry name" value="GERANYLGERANYL TRANSFERASE TYPE BETA SUBUNIT"/>
    <property type="match status" value="1"/>
</dbReference>
<evidence type="ECO:0000313" key="14">
    <source>
        <dbReference type="Proteomes" id="UP000054564"/>
    </source>
</evidence>
<comment type="function">
    <text evidence="11">Catalyzes the transfer of a geranylgeranyl moiety from geranylgeranyl diphosphate to both cysteines of proteins with the C-terminal sequence -XXCC, -XCXC and -CCXX.</text>
</comment>
<dbReference type="GO" id="GO:0046872">
    <property type="term" value="F:metal ion binding"/>
    <property type="evidence" value="ECO:0007669"/>
    <property type="project" value="UniProtKB-KW"/>
</dbReference>
<dbReference type="InterPro" id="IPR045089">
    <property type="entry name" value="PGGT1B-like"/>
</dbReference>
<gene>
    <name evidence="13" type="ORF">PSTG_02238</name>
</gene>
<comment type="similarity">
    <text evidence="1 11">Belongs to the protein prenyltransferase subunit beta family.</text>
</comment>
<accession>A0A0L0VZQ6</accession>
<proteinExistence type="inferred from homology"/>
<dbReference type="EC" id="2.5.1.60" evidence="3 11"/>
<evidence type="ECO:0000256" key="1">
    <source>
        <dbReference type="ARBA" id="ARBA00010497"/>
    </source>
</evidence>
<dbReference type="InterPro" id="IPR026873">
    <property type="entry name" value="Ptb1"/>
</dbReference>
<evidence type="ECO:0000256" key="7">
    <source>
        <dbReference type="ARBA" id="ARBA00022737"/>
    </source>
</evidence>
<organism evidence="13 14">
    <name type="scientific">Puccinia striiformis f. sp. tritici PST-78</name>
    <dbReference type="NCBI Taxonomy" id="1165861"/>
    <lineage>
        <taxon>Eukaryota</taxon>
        <taxon>Fungi</taxon>
        <taxon>Dikarya</taxon>
        <taxon>Basidiomycota</taxon>
        <taxon>Pucciniomycotina</taxon>
        <taxon>Pucciniomycetes</taxon>
        <taxon>Pucciniales</taxon>
        <taxon>Pucciniaceae</taxon>
        <taxon>Puccinia</taxon>
    </lineage>
</organism>
<dbReference type="EMBL" id="AJIL01000011">
    <property type="protein sequence ID" value="KNF04758.1"/>
    <property type="molecule type" value="Genomic_DNA"/>
</dbReference>
<evidence type="ECO:0000256" key="2">
    <source>
        <dbReference type="ARBA" id="ARBA00011355"/>
    </source>
</evidence>
<comment type="caution">
    <text evidence="13">The sequence shown here is derived from an EMBL/GenBank/DDBJ whole genome shotgun (WGS) entry which is preliminary data.</text>
</comment>
<evidence type="ECO:0000256" key="4">
    <source>
        <dbReference type="ARBA" id="ARBA00022602"/>
    </source>
</evidence>
<feature type="domain" description="Prenyltransferase alpha-alpha toroid" evidence="12">
    <location>
        <begin position="3"/>
        <end position="302"/>
    </location>
</feature>
<keyword evidence="7" id="KW-0677">Repeat</keyword>
<sequence>MRLLADKHIQYIQSLDQNRDSLAYHLTEHLRINGVYWGLTSTLLLDRPGGLPRQEMIDWVMSCWEPDSGGFRPHPGHDPHIHSTLSAIQILTMQDSLHVIDKPKVMNYIISLFDAERGSFSGDCWGETDARFSYCAVAGLALLGGLDKLDRDAVIGFISRCQNFDGGFGMVEGAESHAAYVWTCVGTLAILDRLDIVDANTLGWWLSERQVPNGGLNGRPEKLEDVCYSWWALASLVIIGKSEWIDRSKLTSFILSCQDPDSGGIADRPDDMPDVWHTVFGLAGLSMLGYEGLKPVDPVFCMPAQFTKGLVKVTS</sequence>
<protein>
    <recommendedName>
        <fullName evidence="10 11">Geranylgeranyl transferase type-2 subunit beta</fullName>
        <ecNumber evidence="3 11">2.5.1.60</ecNumber>
    </recommendedName>
</protein>
<dbReference type="AlphaFoldDB" id="A0A0L0VZQ6"/>
<keyword evidence="5 11" id="KW-0808">Transferase</keyword>
<evidence type="ECO:0000256" key="9">
    <source>
        <dbReference type="ARBA" id="ARBA00047658"/>
    </source>
</evidence>
<dbReference type="Pfam" id="PF00432">
    <property type="entry name" value="Prenyltrans"/>
    <property type="match status" value="1"/>
</dbReference>
<dbReference type="PANTHER" id="PTHR11774:SF11">
    <property type="entry name" value="GERANYLGERANYL TRANSFERASE TYPE-2 SUBUNIT BETA"/>
    <property type="match status" value="1"/>
</dbReference>
<reference evidence="14" key="1">
    <citation type="submission" date="2014-03" db="EMBL/GenBank/DDBJ databases">
        <title>The Genome Sequence of Puccinia striiformis f. sp. tritici PST-78.</title>
        <authorList>
            <consortium name="The Broad Institute Genome Sequencing Platform"/>
            <person name="Cuomo C."/>
            <person name="Hulbert S."/>
            <person name="Chen X."/>
            <person name="Walker B."/>
            <person name="Young S.K."/>
            <person name="Zeng Q."/>
            <person name="Gargeya S."/>
            <person name="Fitzgerald M."/>
            <person name="Haas B."/>
            <person name="Abouelleil A."/>
            <person name="Alvarado L."/>
            <person name="Arachchi H.M."/>
            <person name="Berlin A.M."/>
            <person name="Chapman S.B."/>
            <person name="Goldberg J."/>
            <person name="Griggs A."/>
            <person name="Gujja S."/>
            <person name="Hansen M."/>
            <person name="Howarth C."/>
            <person name="Imamovic A."/>
            <person name="Larimer J."/>
            <person name="McCowan C."/>
            <person name="Montmayeur A."/>
            <person name="Murphy C."/>
            <person name="Neiman D."/>
            <person name="Pearson M."/>
            <person name="Priest M."/>
            <person name="Roberts A."/>
            <person name="Saif S."/>
            <person name="Shea T."/>
            <person name="Sisk P."/>
            <person name="Sykes S."/>
            <person name="Wortman J."/>
            <person name="Nusbaum C."/>
            <person name="Birren B."/>
        </authorList>
    </citation>
    <scope>NUCLEOTIDE SEQUENCE [LARGE SCALE GENOMIC DNA]</scope>
    <source>
        <strain evidence="14">race PST-78</strain>
    </source>
</reference>
<comment type="catalytic activity">
    <reaction evidence="9 11">
        <text>geranylgeranyl diphosphate + L-cysteinyl-[protein] = S-geranylgeranyl-L-cysteinyl-[protein] + diphosphate</text>
        <dbReference type="Rhea" id="RHEA:21240"/>
        <dbReference type="Rhea" id="RHEA-COMP:10131"/>
        <dbReference type="Rhea" id="RHEA-COMP:11537"/>
        <dbReference type="ChEBI" id="CHEBI:29950"/>
        <dbReference type="ChEBI" id="CHEBI:33019"/>
        <dbReference type="ChEBI" id="CHEBI:57533"/>
        <dbReference type="ChEBI" id="CHEBI:86021"/>
        <dbReference type="EC" id="2.5.1.60"/>
    </reaction>
</comment>
<comment type="subunit">
    <text evidence="2">Heterodimer of an alpha and a beta subunit.</text>
</comment>
<evidence type="ECO:0000256" key="8">
    <source>
        <dbReference type="ARBA" id="ARBA00022833"/>
    </source>
</evidence>
<evidence type="ECO:0000259" key="12">
    <source>
        <dbReference type="Pfam" id="PF00432"/>
    </source>
</evidence>
<dbReference type="InterPro" id="IPR008930">
    <property type="entry name" value="Terpenoid_cyclase/PrenylTrfase"/>
</dbReference>
<evidence type="ECO:0000256" key="6">
    <source>
        <dbReference type="ARBA" id="ARBA00022723"/>
    </source>
</evidence>
<evidence type="ECO:0000256" key="10">
    <source>
        <dbReference type="ARBA" id="ARBA00069127"/>
    </source>
</evidence>